<reference evidence="1" key="1">
    <citation type="submission" date="2018-11" db="EMBL/GenBank/DDBJ databases">
        <authorList>
            <consortium name="Pathogen Informatics"/>
        </authorList>
    </citation>
    <scope>NUCLEOTIDE SEQUENCE</scope>
</reference>
<gene>
    <name evidence="1" type="ORF">PXEA_LOCUS29420</name>
</gene>
<accession>A0A448XG40</accession>
<dbReference type="EMBL" id="CAAALY010251142">
    <property type="protein sequence ID" value="VEL35980.1"/>
    <property type="molecule type" value="Genomic_DNA"/>
</dbReference>
<organism evidence="1 2">
    <name type="scientific">Protopolystoma xenopodis</name>
    <dbReference type="NCBI Taxonomy" id="117903"/>
    <lineage>
        <taxon>Eukaryota</taxon>
        <taxon>Metazoa</taxon>
        <taxon>Spiralia</taxon>
        <taxon>Lophotrochozoa</taxon>
        <taxon>Platyhelminthes</taxon>
        <taxon>Monogenea</taxon>
        <taxon>Polyopisthocotylea</taxon>
        <taxon>Polystomatidea</taxon>
        <taxon>Polystomatidae</taxon>
        <taxon>Protopolystoma</taxon>
    </lineage>
</organism>
<keyword evidence="2" id="KW-1185">Reference proteome</keyword>
<dbReference type="Proteomes" id="UP000784294">
    <property type="component" value="Unassembled WGS sequence"/>
</dbReference>
<protein>
    <submittedName>
        <fullName evidence="1">Uncharacterized protein</fullName>
    </submittedName>
</protein>
<sequence length="149" mass="16223">MPVYTFRTDFQTAGAVDGSGSHLWASGLIENSGDQRTDRGLEMAVCVWKISGRTASSIPRVLILESDRVPNKYCSGRPRPTCSARSFGCLLPEPKGTLMSMNMGQPSRHNCLLIEKPARALLESGRLAEWERGPAWTCLSAPRPEGCGV</sequence>
<name>A0A448XG40_9PLAT</name>
<proteinExistence type="predicted"/>
<dbReference type="AlphaFoldDB" id="A0A448XG40"/>
<evidence type="ECO:0000313" key="1">
    <source>
        <dbReference type="EMBL" id="VEL35980.1"/>
    </source>
</evidence>
<comment type="caution">
    <text evidence="1">The sequence shown here is derived from an EMBL/GenBank/DDBJ whole genome shotgun (WGS) entry which is preliminary data.</text>
</comment>
<evidence type="ECO:0000313" key="2">
    <source>
        <dbReference type="Proteomes" id="UP000784294"/>
    </source>
</evidence>